<sequence length="90" mass="10058">MKLEDGGASWRTEVEYLRLFLSLVTPASNTPGGDSWPSRFCSRTVGNKKASECPKCQDRCPAGGDGRRLCWNNDDCQKGQFFLNDLKNIL</sequence>
<dbReference type="Proteomes" id="UP000789390">
    <property type="component" value="Unassembled WGS sequence"/>
</dbReference>
<dbReference type="AlphaFoldDB" id="A0A8J2RVT7"/>
<accession>A0A8J2RVT7</accession>
<organism evidence="1 2">
    <name type="scientific">Daphnia galeata</name>
    <dbReference type="NCBI Taxonomy" id="27404"/>
    <lineage>
        <taxon>Eukaryota</taxon>
        <taxon>Metazoa</taxon>
        <taxon>Ecdysozoa</taxon>
        <taxon>Arthropoda</taxon>
        <taxon>Crustacea</taxon>
        <taxon>Branchiopoda</taxon>
        <taxon>Diplostraca</taxon>
        <taxon>Cladocera</taxon>
        <taxon>Anomopoda</taxon>
        <taxon>Daphniidae</taxon>
        <taxon>Daphnia</taxon>
    </lineage>
</organism>
<gene>
    <name evidence="1" type="ORF">DGAL_LOCUS12936</name>
</gene>
<name>A0A8J2RVT7_9CRUS</name>
<proteinExistence type="predicted"/>
<evidence type="ECO:0000313" key="1">
    <source>
        <dbReference type="EMBL" id="CAH0109458.1"/>
    </source>
</evidence>
<protein>
    <submittedName>
        <fullName evidence="1">Uncharacterized protein</fullName>
    </submittedName>
</protein>
<comment type="caution">
    <text evidence="1">The sequence shown here is derived from an EMBL/GenBank/DDBJ whole genome shotgun (WGS) entry which is preliminary data.</text>
</comment>
<evidence type="ECO:0000313" key="2">
    <source>
        <dbReference type="Proteomes" id="UP000789390"/>
    </source>
</evidence>
<keyword evidence="2" id="KW-1185">Reference proteome</keyword>
<dbReference type="EMBL" id="CAKKLH010000292">
    <property type="protein sequence ID" value="CAH0109458.1"/>
    <property type="molecule type" value="Genomic_DNA"/>
</dbReference>
<reference evidence="1" key="1">
    <citation type="submission" date="2021-11" db="EMBL/GenBank/DDBJ databases">
        <authorList>
            <person name="Schell T."/>
        </authorList>
    </citation>
    <scope>NUCLEOTIDE SEQUENCE</scope>
    <source>
        <strain evidence="1">M5</strain>
    </source>
</reference>